<evidence type="ECO:0000313" key="2">
    <source>
        <dbReference type="EMBL" id="NER26752.1"/>
    </source>
</evidence>
<name>A0A6B3N803_9CYAN</name>
<dbReference type="AlphaFoldDB" id="A0A6B3N803"/>
<evidence type="ECO:0000256" key="1">
    <source>
        <dbReference type="SAM" id="MobiDB-lite"/>
    </source>
</evidence>
<comment type="caution">
    <text evidence="2">The sequence shown here is derived from an EMBL/GenBank/DDBJ whole genome shotgun (WGS) entry which is preliminary data.</text>
</comment>
<accession>A0A6B3N803</accession>
<feature type="compositionally biased region" description="Basic and acidic residues" evidence="1">
    <location>
        <begin position="160"/>
        <end position="181"/>
    </location>
</feature>
<dbReference type="EMBL" id="JAAHFQ010000047">
    <property type="protein sequence ID" value="NER26752.1"/>
    <property type="molecule type" value="Genomic_DNA"/>
</dbReference>
<reference evidence="2" key="1">
    <citation type="submission" date="2019-11" db="EMBL/GenBank/DDBJ databases">
        <title>Genomic insights into an expanded diversity of filamentous marine cyanobacteria reveals the extraordinary biosynthetic potential of Moorea and Okeania.</title>
        <authorList>
            <person name="Ferreira Leao T."/>
            <person name="Wang M."/>
            <person name="Moss N."/>
            <person name="Da Silva R."/>
            <person name="Sanders J."/>
            <person name="Nurk S."/>
            <person name="Gurevich A."/>
            <person name="Humphrey G."/>
            <person name="Reher R."/>
            <person name="Zhu Q."/>
            <person name="Belda-Ferre P."/>
            <person name="Glukhov E."/>
            <person name="Rex R."/>
            <person name="Dorrestein P.C."/>
            <person name="Knight R."/>
            <person name="Pevzner P."/>
            <person name="Gerwick W.H."/>
            <person name="Gerwick L."/>
        </authorList>
    </citation>
    <scope>NUCLEOTIDE SEQUENCE</scope>
    <source>
        <strain evidence="2">SIO1C4</strain>
    </source>
</reference>
<proteinExistence type="predicted"/>
<sequence>MASEQQVKRYLCYWFQLGKRIVINNGTSTLLPQKVVEGDRYSYEFENIWQQIISLERGDCYLEGTTQTIGELLEPRWDIEPCARCDMPVPMINLGMLPAPCPCSDLLTWPNSELPVPREPLCSQEHLNGIRNRLHQISSKSNSSENSANSNDHNLLAATDCDRSNEHLSQMRDRLRKTDNF</sequence>
<organism evidence="2">
    <name type="scientific">Symploca sp. SIO1C4</name>
    <dbReference type="NCBI Taxonomy" id="2607765"/>
    <lineage>
        <taxon>Bacteria</taxon>
        <taxon>Bacillati</taxon>
        <taxon>Cyanobacteriota</taxon>
        <taxon>Cyanophyceae</taxon>
        <taxon>Coleofasciculales</taxon>
        <taxon>Coleofasciculaceae</taxon>
        <taxon>Symploca</taxon>
    </lineage>
</organism>
<gene>
    <name evidence="2" type="ORF">F6J89_03760</name>
</gene>
<protein>
    <submittedName>
        <fullName evidence="2">Uncharacterized protein</fullName>
    </submittedName>
</protein>
<feature type="region of interest" description="Disordered" evidence="1">
    <location>
        <begin position="159"/>
        <end position="181"/>
    </location>
</feature>